<feature type="chain" id="PRO_5002365247" description="Dof-type domain-containing protein" evidence="2">
    <location>
        <begin position="31"/>
        <end position="216"/>
    </location>
</feature>
<dbReference type="OMA" id="HLPAAYW"/>
<keyword evidence="2" id="KW-0732">Signal</keyword>
<dbReference type="Proteomes" id="UP000026962">
    <property type="component" value="Chromosome 3"/>
</dbReference>
<evidence type="ECO:0008006" key="5">
    <source>
        <dbReference type="Google" id="ProtNLM"/>
    </source>
</evidence>
<evidence type="ECO:0000313" key="4">
    <source>
        <dbReference type="Proteomes" id="UP000026962"/>
    </source>
</evidence>
<dbReference type="EnsemblPlants" id="OPUNC03G24720.1">
    <property type="protein sequence ID" value="OPUNC03G24720.1"/>
    <property type="gene ID" value="OPUNC03G24720"/>
</dbReference>
<feature type="region of interest" description="Disordered" evidence="1">
    <location>
        <begin position="192"/>
        <end position="216"/>
    </location>
</feature>
<dbReference type="AlphaFoldDB" id="A0A0E0KGM9"/>
<reference evidence="3" key="1">
    <citation type="submission" date="2015-04" db="UniProtKB">
        <authorList>
            <consortium name="EnsemblPlants"/>
        </authorList>
    </citation>
    <scope>IDENTIFICATION</scope>
</reference>
<proteinExistence type="predicted"/>
<sequence>MAVSIRGFAVAAALGGLLLALLSPPPPCAAARPLAMAARGSATTTSSEEAMIIALAPSAWSPSGDERGGRQWRAAGAAAAMAGKWLPFVAGGGAAARYPYGRPLWGLPSPAAAAGRMVPWAAATAAPGLVFRTGGQLMEEEPHVEDAAARQEQAAMWASLLNPAQVRPAPAWTMAGNGEAEAPPADAELTAEGMDVGDEPPAGGMLVAQPKWPGSP</sequence>
<feature type="signal peptide" evidence="2">
    <location>
        <begin position="1"/>
        <end position="30"/>
    </location>
</feature>
<protein>
    <recommendedName>
        <fullName evidence="5">Dof-type domain-containing protein</fullName>
    </recommendedName>
</protein>
<dbReference type="Gramene" id="OPUNC03G24720.1">
    <property type="protein sequence ID" value="OPUNC03G24720.1"/>
    <property type="gene ID" value="OPUNC03G24720"/>
</dbReference>
<evidence type="ECO:0000313" key="3">
    <source>
        <dbReference type="EnsemblPlants" id="OPUNC03G24720.1"/>
    </source>
</evidence>
<organism evidence="3">
    <name type="scientific">Oryza punctata</name>
    <name type="common">Red rice</name>
    <dbReference type="NCBI Taxonomy" id="4537"/>
    <lineage>
        <taxon>Eukaryota</taxon>
        <taxon>Viridiplantae</taxon>
        <taxon>Streptophyta</taxon>
        <taxon>Embryophyta</taxon>
        <taxon>Tracheophyta</taxon>
        <taxon>Spermatophyta</taxon>
        <taxon>Magnoliopsida</taxon>
        <taxon>Liliopsida</taxon>
        <taxon>Poales</taxon>
        <taxon>Poaceae</taxon>
        <taxon>BOP clade</taxon>
        <taxon>Oryzoideae</taxon>
        <taxon>Oryzeae</taxon>
        <taxon>Oryzinae</taxon>
        <taxon>Oryza</taxon>
    </lineage>
</organism>
<keyword evidence="4" id="KW-1185">Reference proteome</keyword>
<dbReference type="HOGENOM" id="CLU_1279450_0_0_1"/>
<dbReference type="eggNOG" id="ENOG502R3TF">
    <property type="taxonomic scope" value="Eukaryota"/>
</dbReference>
<accession>A0A0E0KGM9</accession>
<evidence type="ECO:0000256" key="2">
    <source>
        <dbReference type="SAM" id="SignalP"/>
    </source>
</evidence>
<reference evidence="3" key="2">
    <citation type="submission" date="2018-05" db="EMBL/GenBank/DDBJ databases">
        <title>OpunRS2 (Oryza punctata Reference Sequence Version 2).</title>
        <authorList>
            <person name="Zhang J."/>
            <person name="Kudrna D."/>
            <person name="Lee S."/>
            <person name="Talag J."/>
            <person name="Welchert J."/>
            <person name="Wing R.A."/>
        </authorList>
    </citation>
    <scope>NUCLEOTIDE SEQUENCE [LARGE SCALE GENOMIC DNA]</scope>
</reference>
<evidence type="ECO:0000256" key="1">
    <source>
        <dbReference type="SAM" id="MobiDB-lite"/>
    </source>
</evidence>
<name>A0A0E0KGM9_ORYPU</name>